<accession>A0A5A7M9K1</accession>
<proteinExistence type="predicted"/>
<dbReference type="Pfam" id="PF13627">
    <property type="entry name" value="LptM_cons"/>
    <property type="match status" value="1"/>
</dbReference>
<keyword evidence="3" id="KW-0472">Membrane</keyword>
<dbReference type="InterPro" id="IPR032831">
    <property type="entry name" value="LptM_cons"/>
</dbReference>
<organism evidence="8 9">
    <name type="scientific">Comamonas testosteroni</name>
    <name type="common">Pseudomonas testosteroni</name>
    <dbReference type="NCBI Taxonomy" id="285"/>
    <lineage>
        <taxon>Bacteria</taxon>
        <taxon>Pseudomonadati</taxon>
        <taxon>Pseudomonadota</taxon>
        <taxon>Betaproteobacteria</taxon>
        <taxon>Burkholderiales</taxon>
        <taxon>Comamonadaceae</taxon>
        <taxon>Comamonas</taxon>
    </lineage>
</organism>
<dbReference type="GO" id="GO:0009279">
    <property type="term" value="C:cell outer membrane"/>
    <property type="evidence" value="ECO:0007669"/>
    <property type="project" value="UniProtKB-SubCell"/>
</dbReference>
<dbReference type="NCBIfam" id="NF047847">
    <property type="entry name" value="SS_mature_LptM"/>
    <property type="match status" value="1"/>
</dbReference>
<sequence length="142" mass="14635">MLVDDNLAAIGKHQSHHAAHALGIKVGIGFVVDAIAALLHSQQKLVGAIQIFKVSHYNLPMLKANQILVRSIALAACAASLAALSACGQKGPLYLPTDPAAQGRATLPETLGISTKPSSATTPATKATPIEADEMPQTDAKP</sequence>
<evidence type="ECO:0000313" key="9">
    <source>
        <dbReference type="Proteomes" id="UP000323105"/>
    </source>
</evidence>
<feature type="region of interest" description="Disordered" evidence="7">
    <location>
        <begin position="98"/>
        <end position="142"/>
    </location>
</feature>
<protein>
    <recommendedName>
        <fullName evidence="10">Lipoprotein</fullName>
    </recommendedName>
</protein>
<evidence type="ECO:0000256" key="7">
    <source>
        <dbReference type="SAM" id="MobiDB-lite"/>
    </source>
</evidence>
<evidence type="ECO:0000256" key="3">
    <source>
        <dbReference type="ARBA" id="ARBA00023136"/>
    </source>
</evidence>
<keyword evidence="5" id="KW-0998">Cell outer membrane</keyword>
<evidence type="ECO:0000256" key="2">
    <source>
        <dbReference type="ARBA" id="ARBA00022729"/>
    </source>
</evidence>
<evidence type="ECO:0000313" key="8">
    <source>
        <dbReference type="EMBL" id="GEQ74392.1"/>
    </source>
</evidence>
<comment type="subcellular location">
    <subcellularLocation>
        <location evidence="1">Cell outer membrane</location>
        <topology evidence="1">Lipid-anchor</topology>
    </subcellularLocation>
</comment>
<evidence type="ECO:0000256" key="5">
    <source>
        <dbReference type="ARBA" id="ARBA00023237"/>
    </source>
</evidence>
<evidence type="ECO:0000256" key="1">
    <source>
        <dbReference type="ARBA" id="ARBA00004459"/>
    </source>
</evidence>
<dbReference type="EMBL" id="BKBW01000002">
    <property type="protein sequence ID" value="GEQ74392.1"/>
    <property type="molecule type" value="Genomic_DNA"/>
</dbReference>
<evidence type="ECO:0008006" key="10">
    <source>
        <dbReference type="Google" id="ProtNLM"/>
    </source>
</evidence>
<name>A0A5A7M9K1_COMTE</name>
<dbReference type="AlphaFoldDB" id="A0A5A7M9K1"/>
<feature type="compositionally biased region" description="Low complexity" evidence="7">
    <location>
        <begin position="114"/>
        <end position="129"/>
    </location>
</feature>
<gene>
    <name evidence="8" type="ORF">CTTA_1397</name>
</gene>
<dbReference type="Proteomes" id="UP000323105">
    <property type="component" value="Unassembled WGS sequence"/>
</dbReference>
<comment type="caution">
    <text evidence="8">The sequence shown here is derived from an EMBL/GenBank/DDBJ whole genome shotgun (WGS) entry which is preliminary data.</text>
</comment>
<keyword evidence="4" id="KW-0564">Palmitate</keyword>
<evidence type="ECO:0000256" key="4">
    <source>
        <dbReference type="ARBA" id="ARBA00023139"/>
    </source>
</evidence>
<keyword evidence="6" id="KW-0449">Lipoprotein</keyword>
<reference evidence="8 9" key="1">
    <citation type="journal article" date="2019" name="Microbiol. Resour. Announc.">
        <title>Draft Genome Sequence of Comamonas testosteroni TA441, a Bacterium That Has a Cryptic Phenol Degradation Gene Cluster.</title>
        <authorList>
            <person name="Arai H."/>
            <person name="Ishii M."/>
        </authorList>
    </citation>
    <scope>NUCLEOTIDE SEQUENCE [LARGE SCALE GENOMIC DNA]</scope>
    <source>
        <strain evidence="8 9">TA441</strain>
    </source>
</reference>
<evidence type="ECO:0000256" key="6">
    <source>
        <dbReference type="ARBA" id="ARBA00023288"/>
    </source>
</evidence>
<keyword evidence="2" id="KW-0732">Signal</keyword>